<dbReference type="GO" id="GO:0005737">
    <property type="term" value="C:cytoplasm"/>
    <property type="evidence" value="ECO:0007669"/>
    <property type="project" value="TreeGrafter"/>
</dbReference>
<dbReference type="InterPro" id="IPR013785">
    <property type="entry name" value="Aldolase_TIM"/>
</dbReference>
<keyword evidence="5 9" id="KW-0784">Thiamine biosynthesis</keyword>
<dbReference type="RefSeq" id="WP_044825540.1">
    <property type="nucleotide sequence ID" value="NZ_CP009687.1"/>
</dbReference>
<feature type="binding site" evidence="9">
    <location>
        <position position="99"/>
    </location>
    <ligand>
        <name>4-amino-2-methyl-5-(diphosphooxymethyl)pyrimidine</name>
        <dbReference type="ChEBI" id="CHEBI:57841"/>
    </ligand>
</feature>
<comment type="catalytic activity">
    <reaction evidence="6 9">
        <text>4-methyl-5-(2-phosphooxyethyl)-thiazole + 4-amino-2-methyl-5-(diphosphooxymethyl)pyrimidine + H(+) = thiamine phosphate + diphosphate</text>
        <dbReference type="Rhea" id="RHEA:22328"/>
        <dbReference type="ChEBI" id="CHEBI:15378"/>
        <dbReference type="ChEBI" id="CHEBI:33019"/>
        <dbReference type="ChEBI" id="CHEBI:37575"/>
        <dbReference type="ChEBI" id="CHEBI:57841"/>
        <dbReference type="ChEBI" id="CHEBI:58296"/>
        <dbReference type="EC" id="2.5.1.3"/>
    </reaction>
</comment>
<evidence type="ECO:0000256" key="4">
    <source>
        <dbReference type="ARBA" id="ARBA00022842"/>
    </source>
</evidence>
<evidence type="ECO:0000256" key="1">
    <source>
        <dbReference type="ARBA" id="ARBA00005165"/>
    </source>
</evidence>
<evidence type="ECO:0000256" key="7">
    <source>
        <dbReference type="ARBA" id="ARBA00047851"/>
    </source>
</evidence>
<comment type="caution">
    <text evidence="9">Lacks conserved residue(s) required for the propagation of feature annotation.</text>
</comment>
<dbReference type="EMBL" id="CP009687">
    <property type="protein sequence ID" value="AKL97199.1"/>
    <property type="molecule type" value="Genomic_DNA"/>
</dbReference>
<evidence type="ECO:0000313" key="10">
    <source>
        <dbReference type="EMBL" id="AKL97199.1"/>
    </source>
</evidence>
<dbReference type="UniPathway" id="UPA00060">
    <property type="reaction ID" value="UER00141"/>
</dbReference>
<reference evidence="10 11" key="1">
    <citation type="submission" date="2014-10" db="EMBL/GenBank/DDBJ databases">
        <title>Genome sequence of Clostridium aceticum DSM 1496.</title>
        <authorList>
            <person name="Poehlein A."/>
            <person name="Schiel-Bengelsdorf B."/>
            <person name="Gottschalk G."/>
            <person name="Duerre P."/>
            <person name="Daniel R."/>
        </authorList>
    </citation>
    <scope>NUCLEOTIDE SEQUENCE [LARGE SCALE GENOMIC DNA]</scope>
    <source>
        <strain evidence="10 11">DSM 1496</strain>
    </source>
</reference>
<evidence type="ECO:0000256" key="6">
    <source>
        <dbReference type="ARBA" id="ARBA00047334"/>
    </source>
</evidence>
<evidence type="ECO:0000256" key="3">
    <source>
        <dbReference type="ARBA" id="ARBA00022723"/>
    </source>
</evidence>
<feature type="binding site" evidence="9">
    <location>
        <position position="84"/>
    </location>
    <ligand>
        <name>Mg(2+)</name>
        <dbReference type="ChEBI" id="CHEBI:18420"/>
    </ligand>
</feature>
<keyword evidence="4 9" id="KW-0460">Magnesium</keyword>
<comment type="catalytic activity">
    <reaction evidence="7 9">
        <text>2-(2-carboxy-4-methylthiazol-5-yl)ethyl phosphate + 4-amino-2-methyl-5-(diphosphooxymethyl)pyrimidine + 2 H(+) = thiamine phosphate + CO2 + diphosphate</text>
        <dbReference type="Rhea" id="RHEA:47848"/>
        <dbReference type="ChEBI" id="CHEBI:15378"/>
        <dbReference type="ChEBI" id="CHEBI:16526"/>
        <dbReference type="ChEBI" id="CHEBI:33019"/>
        <dbReference type="ChEBI" id="CHEBI:37575"/>
        <dbReference type="ChEBI" id="CHEBI:57841"/>
        <dbReference type="ChEBI" id="CHEBI:62890"/>
        <dbReference type="EC" id="2.5.1.3"/>
    </reaction>
</comment>
<comment type="function">
    <text evidence="9">Condenses 4-methyl-5-(beta-hydroxyethyl)thiazole monophosphate (THZ-P) and 2-methyl-4-amino-5-hydroxymethyl pyrimidine pyrophosphate (HMP-PP) to form thiamine monophosphate (TMP).</text>
</comment>
<protein>
    <recommendedName>
        <fullName evidence="9">Thiamine-phosphate synthase</fullName>
        <shortName evidence="9">TP synthase</shortName>
        <shortName evidence="9">TPS</shortName>
        <ecNumber evidence="9">2.5.1.3</ecNumber>
    </recommendedName>
    <alternativeName>
        <fullName evidence="9">Thiamine-phosphate pyrophosphorylase</fullName>
        <shortName evidence="9">TMP pyrophosphorylase</shortName>
        <shortName evidence="9">TMP-PPase</shortName>
    </alternativeName>
</protein>
<dbReference type="Gene3D" id="3.20.20.70">
    <property type="entry name" value="Aldolase class I"/>
    <property type="match status" value="1"/>
</dbReference>
<dbReference type="EC" id="2.5.1.3" evidence="9"/>
<dbReference type="PANTHER" id="PTHR20857:SF15">
    <property type="entry name" value="THIAMINE-PHOSPHATE SYNTHASE"/>
    <property type="match status" value="1"/>
</dbReference>
<dbReference type="GO" id="GO:0009229">
    <property type="term" value="P:thiamine diphosphate biosynthetic process"/>
    <property type="evidence" value="ECO:0007669"/>
    <property type="project" value="UniProtKB-UniRule"/>
</dbReference>
<feature type="binding site" evidence="9">
    <location>
        <position position="128"/>
    </location>
    <ligand>
        <name>4-amino-2-methyl-5-(diphosphooxymethyl)pyrimidine</name>
        <dbReference type="ChEBI" id="CHEBI:57841"/>
    </ligand>
</feature>
<keyword evidence="2 9" id="KW-0808">Transferase</keyword>
<proteinExistence type="inferred from homology"/>
<dbReference type="InterPro" id="IPR036206">
    <property type="entry name" value="ThiamineP_synth_sf"/>
</dbReference>
<keyword evidence="3 9" id="KW-0479">Metal-binding</keyword>
<dbReference type="InterPro" id="IPR034291">
    <property type="entry name" value="TMP_synthase"/>
</dbReference>
<keyword evidence="11" id="KW-1185">Reference proteome</keyword>
<evidence type="ECO:0000256" key="2">
    <source>
        <dbReference type="ARBA" id="ARBA00022679"/>
    </source>
</evidence>
<feature type="binding site" evidence="9">
    <location>
        <position position="155"/>
    </location>
    <ligand>
        <name>2-[(2R,5Z)-2-carboxy-4-methylthiazol-5(2H)-ylidene]ethyl phosphate</name>
        <dbReference type="ChEBI" id="CHEBI:62899"/>
    </ligand>
</feature>
<dbReference type="CDD" id="cd00564">
    <property type="entry name" value="TMP_TenI"/>
    <property type="match status" value="1"/>
</dbReference>
<gene>
    <name evidence="10" type="primary">thiE2</name>
    <name evidence="9" type="synonym">thiE</name>
    <name evidence="10" type="ORF">CACET_c37710</name>
</gene>
<dbReference type="GO" id="GO:0004789">
    <property type="term" value="F:thiamine-phosphate diphosphorylase activity"/>
    <property type="evidence" value="ECO:0007669"/>
    <property type="project" value="UniProtKB-UniRule"/>
</dbReference>
<dbReference type="HAMAP" id="MF_00097">
    <property type="entry name" value="TMP_synthase"/>
    <property type="match status" value="1"/>
</dbReference>
<dbReference type="Proteomes" id="UP000035704">
    <property type="component" value="Chromosome"/>
</dbReference>
<dbReference type="STRING" id="84022.CACET_c37710"/>
<name>A0A0D8I828_9CLOT</name>
<comment type="pathway">
    <text evidence="1 9">Cofactor biosynthesis; thiamine diphosphate biosynthesis; thiamine phosphate from 4-amino-2-methyl-5-diphosphomethylpyrimidine and 4-methyl-5-(2-phosphoethyl)-thiazole: step 1/1.</text>
</comment>
<dbReference type="GO" id="GO:0000287">
    <property type="term" value="F:magnesium ion binding"/>
    <property type="evidence" value="ECO:0007669"/>
    <property type="project" value="UniProtKB-UniRule"/>
</dbReference>
<dbReference type="PANTHER" id="PTHR20857">
    <property type="entry name" value="THIAMINE-PHOSPHATE PYROPHOSPHORYLASE"/>
    <property type="match status" value="1"/>
</dbReference>
<dbReference type="Pfam" id="PF02581">
    <property type="entry name" value="TMP-TENI"/>
    <property type="match status" value="1"/>
</dbReference>
<dbReference type="OrthoDB" id="9815348at2"/>
<dbReference type="GO" id="GO:0009228">
    <property type="term" value="P:thiamine biosynthetic process"/>
    <property type="evidence" value="ECO:0007669"/>
    <property type="project" value="UniProtKB-KW"/>
</dbReference>
<dbReference type="AlphaFoldDB" id="A0A0D8I828"/>
<organism evidence="10 11">
    <name type="scientific">Clostridium aceticum</name>
    <dbReference type="NCBI Taxonomy" id="84022"/>
    <lineage>
        <taxon>Bacteria</taxon>
        <taxon>Bacillati</taxon>
        <taxon>Bacillota</taxon>
        <taxon>Clostridia</taxon>
        <taxon>Eubacteriales</taxon>
        <taxon>Clostridiaceae</taxon>
        <taxon>Clostridium</taxon>
    </lineage>
</organism>
<evidence type="ECO:0000313" key="11">
    <source>
        <dbReference type="Proteomes" id="UP000035704"/>
    </source>
</evidence>
<dbReference type="InterPro" id="IPR022998">
    <property type="entry name" value="ThiamineP_synth_TenI"/>
</dbReference>
<comment type="cofactor">
    <cofactor evidence="9">
        <name>Mg(2+)</name>
        <dbReference type="ChEBI" id="CHEBI:18420"/>
    </cofactor>
    <text evidence="9">Binds 1 Mg(2+) ion per subunit.</text>
</comment>
<dbReference type="PATRIC" id="fig|84022.5.peg.1020"/>
<sequence>MLYFITNRKLATSRNLLSVVKEATRGGIDAIILREKDLSCEELLPLAKEMKKIIEGTATALIINRNIEIAREIKAEGYHTGFQEFMEAKPSFEGLLGVSVHSVEEGVLVQRRGAHYLLAGHIFETDCKKGMKPRGLKMIEEMKKKINIPIVALGGITPENAQQAVAAGAKGIAVMSSMMTAEDPYTLVRILKNKLK</sequence>
<feature type="binding site" evidence="9">
    <location>
        <position position="64"/>
    </location>
    <ligand>
        <name>4-amino-2-methyl-5-(diphosphooxymethyl)pyrimidine</name>
        <dbReference type="ChEBI" id="CHEBI:57841"/>
    </ligand>
</feature>
<comment type="similarity">
    <text evidence="9">Belongs to the thiamine-phosphate synthase family.</text>
</comment>
<evidence type="ECO:0000256" key="9">
    <source>
        <dbReference type="HAMAP-Rule" id="MF_00097"/>
    </source>
</evidence>
<comment type="catalytic activity">
    <reaction evidence="8 9">
        <text>2-[(2R,5Z)-2-carboxy-4-methylthiazol-5(2H)-ylidene]ethyl phosphate + 4-amino-2-methyl-5-(diphosphooxymethyl)pyrimidine + 2 H(+) = thiamine phosphate + CO2 + diphosphate</text>
        <dbReference type="Rhea" id="RHEA:47844"/>
        <dbReference type="ChEBI" id="CHEBI:15378"/>
        <dbReference type="ChEBI" id="CHEBI:16526"/>
        <dbReference type="ChEBI" id="CHEBI:33019"/>
        <dbReference type="ChEBI" id="CHEBI:37575"/>
        <dbReference type="ChEBI" id="CHEBI:57841"/>
        <dbReference type="ChEBI" id="CHEBI:62899"/>
        <dbReference type="EC" id="2.5.1.3"/>
    </reaction>
</comment>
<accession>A0A0D8I828</accession>
<dbReference type="KEGG" id="cace:CACET_c37710"/>
<dbReference type="SUPFAM" id="SSF51391">
    <property type="entry name" value="Thiamin phosphate synthase"/>
    <property type="match status" value="1"/>
</dbReference>
<evidence type="ECO:0000256" key="8">
    <source>
        <dbReference type="ARBA" id="ARBA00047883"/>
    </source>
</evidence>
<evidence type="ECO:0000256" key="5">
    <source>
        <dbReference type="ARBA" id="ARBA00022977"/>
    </source>
</evidence>